<sequence length="37" mass="3916">MLAFARVALSPALAAALMSASTMVVALNAQMLRRVRL</sequence>
<proteinExistence type="predicted"/>
<protein>
    <recommendedName>
        <fullName evidence="3">ATPase, P-type (Transporting), HAD superfamily, subfamily IC</fullName>
    </recommendedName>
</protein>
<evidence type="ECO:0000313" key="2">
    <source>
        <dbReference type="Proteomes" id="UP000198228"/>
    </source>
</evidence>
<dbReference type="EMBL" id="LT607410">
    <property type="protein sequence ID" value="SCF44913.1"/>
    <property type="molecule type" value="Genomic_DNA"/>
</dbReference>
<name>A0A1C5AI81_9ACTN</name>
<organism evidence="1 2">
    <name type="scientific">Micromonospora purpureochromogenes</name>
    <dbReference type="NCBI Taxonomy" id="47872"/>
    <lineage>
        <taxon>Bacteria</taxon>
        <taxon>Bacillati</taxon>
        <taxon>Actinomycetota</taxon>
        <taxon>Actinomycetes</taxon>
        <taxon>Micromonosporales</taxon>
        <taxon>Micromonosporaceae</taxon>
        <taxon>Micromonospora</taxon>
    </lineage>
</organism>
<gene>
    <name evidence="1" type="ORF">GA0074696_6080</name>
</gene>
<accession>A0A1C5AI81</accession>
<evidence type="ECO:0008006" key="3">
    <source>
        <dbReference type="Google" id="ProtNLM"/>
    </source>
</evidence>
<dbReference type="AlphaFoldDB" id="A0A1C5AI81"/>
<dbReference type="Proteomes" id="UP000198228">
    <property type="component" value="Chromosome I"/>
</dbReference>
<evidence type="ECO:0000313" key="1">
    <source>
        <dbReference type="EMBL" id="SCF44913.1"/>
    </source>
</evidence>
<reference evidence="1 2" key="1">
    <citation type="submission" date="2016-06" db="EMBL/GenBank/DDBJ databases">
        <authorList>
            <person name="Kjaerup R.B."/>
            <person name="Dalgaard T.S."/>
            <person name="Juul-Madsen H.R."/>
        </authorList>
    </citation>
    <scope>NUCLEOTIDE SEQUENCE [LARGE SCALE GENOMIC DNA]</scope>
    <source>
        <strain evidence="1 2">DSM 43821</strain>
    </source>
</reference>